<proteinExistence type="predicted"/>
<dbReference type="Proteomes" id="UP000790709">
    <property type="component" value="Unassembled WGS sequence"/>
</dbReference>
<accession>A0ACB8AWI9</accession>
<organism evidence="1 2">
    <name type="scientific">Leucogyrophana mollusca</name>
    <dbReference type="NCBI Taxonomy" id="85980"/>
    <lineage>
        <taxon>Eukaryota</taxon>
        <taxon>Fungi</taxon>
        <taxon>Dikarya</taxon>
        <taxon>Basidiomycota</taxon>
        <taxon>Agaricomycotina</taxon>
        <taxon>Agaricomycetes</taxon>
        <taxon>Agaricomycetidae</taxon>
        <taxon>Boletales</taxon>
        <taxon>Boletales incertae sedis</taxon>
        <taxon>Leucogyrophana</taxon>
    </lineage>
</organism>
<keyword evidence="2" id="KW-1185">Reference proteome</keyword>
<sequence>MGTGNGGGVDAGGWDHAAEAPGAHWAGRGAAWKAGGSLLHPALSANQEHWTVPIRQTAVLFLQSVADPPQSKYTVPHLTVPTTLLGASSLPVIRGSVATNNRLNPPPASLRGGVWYSFLETRRCSGRWSIGVVTGGSDASRLQYRSTNITFQRSLGLELPPCKRAPCGRNPSPSGTYHPLRSLQISMYGVDLADGAPVERNRLKFLSTTTSNNALDTCYPILITTSTGAPSMSTTTSGYLPATPSGSPSSLHYLYRSGFRWVFPHPSGLVIVIPSALSTWVLSATNHL</sequence>
<name>A0ACB8AWI9_9AGAM</name>
<evidence type="ECO:0000313" key="2">
    <source>
        <dbReference type="Proteomes" id="UP000790709"/>
    </source>
</evidence>
<evidence type="ECO:0000313" key="1">
    <source>
        <dbReference type="EMBL" id="KAH7917916.1"/>
    </source>
</evidence>
<protein>
    <submittedName>
        <fullName evidence="1">Uncharacterized protein</fullName>
    </submittedName>
</protein>
<gene>
    <name evidence="1" type="ORF">BV22DRAFT_924182</name>
</gene>
<dbReference type="EMBL" id="MU266899">
    <property type="protein sequence ID" value="KAH7917916.1"/>
    <property type="molecule type" value="Genomic_DNA"/>
</dbReference>
<comment type="caution">
    <text evidence="1">The sequence shown here is derived from an EMBL/GenBank/DDBJ whole genome shotgun (WGS) entry which is preliminary data.</text>
</comment>
<reference evidence="1" key="1">
    <citation type="journal article" date="2021" name="New Phytol.">
        <title>Evolutionary innovations through gain and loss of genes in the ectomycorrhizal Boletales.</title>
        <authorList>
            <person name="Wu G."/>
            <person name="Miyauchi S."/>
            <person name="Morin E."/>
            <person name="Kuo A."/>
            <person name="Drula E."/>
            <person name="Varga T."/>
            <person name="Kohler A."/>
            <person name="Feng B."/>
            <person name="Cao Y."/>
            <person name="Lipzen A."/>
            <person name="Daum C."/>
            <person name="Hundley H."/>
            <person name="Pangilinan J."/>
            <person name="Johnson J."/>
            <person name="Barry K."/>
            <person name="LaButti K."/>
            <person name="Ng V."/>
            <person name="Ahrendt S."/>
            <person name="Min B."/>
            <person name="Choi I.G."/>
            <person name="Park H."/>
            <person name="Plett J.M."/>
            <person name="Magnuson J."/>
            <person name="Spatafora J.W."/>
            <person name="Nagy L.G."/>
            <person name="Henrissat B."/>
            <person name="Grigoriev I.V."/>
            <person name="Yang Z.L."/>
            <person name="Xu J."/>
            <person name="Martin F.M."/>
        </authorList>
    </citation>
    <scope>NUCLEOTIDE SEQUENCE</scope>
    <source>
        <strain evidence="1">KUC20120723A-06</strain>
    </source>
</reference>